<dbReference type="Proteomes" id="UP000253975">
    <property type="component" value="Unassembled WGS sequence"/>
</dbReference>
<proteinExistence type="predicted"/>
<sequence length="319" mass="35200">MNDKLDHFVLEYDGESGIALLAMTEGDGSRIADGAGLPYALARGYDADARTWESIEPFDDVTRVKLRYEKACGREYVPTGGKLYDDEIITLRWRRQDIADSLKRDFPIPIPATEENIESAMDQLGNHIDDMIFEDGWKTIHDRLDPRSFDLGVGRSKQAIDFYEHVFDCGGDPDSNVHVWPAVEDGGAHVCVCPVSSGEHDLAVYSVDVDKIGDGPITVRDLDSIGTREVHVDDFWEKPEEVRLFLRTDADVYLFGSSLGKSLTVEDRAGDDIAPALREVRTYCKDATEKRDPQIIGAMAQAAAAKSATAEGDAGGKKL</sequence>
<accession>A0A369LSE8</accession>
<gene>
    <name evidence="1" type="ORF">C1881_00525</name>
</gene>
<evidence type="ECO:0000313" key="1">
    <source>
        <dbReference type="EMBL" id="RDB61048.1"/>
    </source>
</evidence>
<reference evidence="1 2" key="1">
    <citation type="journal article" date="2018" name="Elife">
        <title>Discovery and characterization of a prevalent human gut bacterial enzyme sufficient for the inactivation of a family of plant toxins.</title>
        <authorList>
            <person name="Koppel N."/>
            <person name="Bisanz J.E."/>
            <person name="Pandelia M.E."/>
            <person name="Turnbaugh P.J."/>
            <person name="Balskus E.P."/>
        </authorList>
    </citation>
    <scope>NUCLEOTIDE SEQUENCE [LARGE SCALE GENOMIC DNA]</scope>
    <source>
        <strain evidence="1 2">OB21 GAM31</strain>
    </source>
</reference>
<organism evidence="1 2">
    <name type="scientific">Slackia isoflavoniconvertens</name>
    <dbReference type="NCBI Taxonomy" id="572010"/>
    <lineage>
        <taxon>Bacteria</taxon>
        <taxon>Bacillati</taxon>
        <taxon>Actinomycetota</taxon>
        <taxon>Coriobacteriia</taxon>
        <taxon>Eggerthellales</taxon>
        <taxon>Eggerthellaceae</taxon>
        <taxon>Slackia</taxon>
    </lineage>
</organism>
<dbReference type="AlphaFoldDB" id="A0A369LSE8"/>
<comment type="caution">
    <text evidence="1">The sequence shown here is derived from an EMBL/GenBank/DDBJ whole genome shotgun (WGS) entry which is preliminary data.</text>
</comment>
<dbReference type="EMBL" id="PPTO01000001">
    <property type="protein sequence ID" value="RDB61048.1"/>
    <property type="molecule type" value="Genomic_DNA"/>
</dbReference>
<name>A0A369LSE8_9ACTN</name>
<protein>
    <submittedName>
        <fullName evidence="1">Uncharacterized protein</fullName>
    </submittedName>
</protein>
<evidence type="ECO:0000313" key="2">
    <source>
        <dbReference type="Proteomes" id="UP000253975"/>
    </source>
</evidence>
<dbReference type="RefSeq" id="WP_114614613.1">
    <property type="nucleotide sequence ID" value="NZ_PPTO01000001.1"/>
</dbReference>